<name>A0A4C1TSP4_EUMVA</name>
<organism evidence="2 3">
    <name type="scientific">Eumeta variegata</name>
    <name type="common">Bagworm moth</name>
    <name type="synonym">Eumeta japonica</name>
    <dbReference type="NCBI Taxonomy" id="151549"/>
    <lineage>
        <taxon>Eukaryota</taxon>
        <taxon>Metazoa</taxon>
        <taxon>Ecdysozoa</taxon>
        <taxon>Arthropoda</taxon>
        <taxon>Hexapoda</taxon>
        <taxon>Insecta</taxon>
        <taxon>Pterygota</taxon>
        <taxon>Neoptera</taxon>
        <taxon>Endopterygota</taxon>
        <taxon>Lepidoptera</taxon>
        <taxon>Glossata</taxon>
        <taxon>Ditrysia</taxon>
        <taxon>Tineoidea</taxon>
        <taxon>Psychidae</taxon>
        <taxon>Oiketicinae</taxon>
        <taxon>Eumeta</taxon>
    </lineage>
</organism>
<gene>
    <name evidence="2" type="ORF">EVAR_8103_1</name>
</gene>
<protein>
    <submittedName>
        <fullName evidence="2">Uncharacterized protein</fullName>
    </submittedName>
</protein>
<dbReference type="Proteomes" id="UP000299102">
    <property type="component" value="Unassembled WGS sequence"/>
</dbReference>
<proteinExistence type="predicted"/>
<reference evidence="2 3" key="1">
    <citation type="journal article" date="2019" name="Commun. Biol.">
        <title>The bagworm genome reveals a unique fibroin gene that provides high tensile strength.</title>
        <authorList>
            <person name="Kono N."/>
            <person name="Nakamura H."/>
            <person name="Ohtoshi R."/>
            <person name="Tomita M."/>
            <person name="Numata K."/>
            <person name="Arakawa K."/>
        </authorList>
    </citation>
    <scope>NUCLEOTIDE SEQUENCE [LARGE SCALE GENOMIC DNA]</scope>
</reference>
<dbReference type="EMBL" id="BGZK01000084">
    <property type="protein sequence ID" value="GBP17031.1"/>
    <property type="molecule type" value="Genomic_DNA"/>
</dbReference>
<feature type="region of interest" description="Disordered" evidence="1">
    <location>
        <begin position="1"/>
        <end position="25"/>
    </location>
</feature>
<comment type="caution">
    <text evidence="2">The sequence shown here is derived from an EMBL/GenBank/DDBJ whole genome shotgun (WGS) entry which is preliminary data.</text>
</comment>
<evidence type="ECO:0000313" key="3">
    <source>
        <dbReference type="Proteomes" id="UP000299102"/>
    </source>
</evidence>
<evidence type="ECO:0000313" key="2">
    <source>
        <dbReference type="EMBL" id="GBP17031.1"/>
    </source>
</evidence>
<keyword evidence="3" id="KW-1185">Reference proteome</keyword>
<sequence length="92" mass="10384">MNSFLQSDRAVSHNRDPVPALNSNSGLDLNPDFAFESIPMKFTEEATWITIQALSSAQHAMRYVAHLSGTNNYITVRNVVFNVLRWVTVLVF</sequence>
<dbReference type="AlphaFoldDB" id="A0A4C1TSP4"/>
<accession>A0A4C1TSP4</accession>
<evidence type="ECO:0000256" key="1">
    <source>
        <dbReference type="SAM" id="MobiDB-lite"/>
    </source>
</evidence>